<accession>A0ABR8DBG3</accession>
<dbReference type="CDD" id="cd18079">
    <property type="entry name" value="S-AdoMet_synt"/>
    <property type="match status" value="1"/>
</dbReference>
<evidence type="ECO:0000259" key="15">
    <source>
        <dbReference type="Pfam" id="PF02773"/>
    </source>
</evidence>
<feature type="binding site" evidence="10">
    <location>
        <position position="18"/>
    </location>
    <ligand>
        <name>Mg(2+)</name>
        <dbReference type="ChEBI" id="CHEBI:18420"/>
    </ligand>
</feature>
<dbReference type="EC" id="2.5.1.6" evidence="10"/>
<keyword evidence="7 10" id="KW-0067">ATP-binding</keyword>
<feature type="domain" description="S-adenosylmethionine synthetase C-terminal" evidence="15">
    <location>
        <begin position="254"/>
        <end position="400"/>
    </location>
</feature>
<evidence type="ECO:0000259" key="13">
    <source>
        <dbReference type="Pfam" id="PF00438"/>
    </source>
</evidence>
<evidence type="ECO:0000256" key="5">
    <source>
        <dbReference type="ARBA" id="ARBA00022723"/>
    </source>
</evidence>
<dbReference type="PROSITE" id="PS00377">
    <property type="entry name" value="ADOMET_SYNTHASE_2"/>
    <property type="match status" value="1"/>
</dbReference>
<keyword evidence="5 10" id="KW-0479">Metal-binding</keyword>
<keyword evidence="8 10" id="KW-0460">Magnesium</keyword>
<evidence type="ECO:0000313" key="16">
    <source>
        <dbReference type="EMBL" id="MBD2503690.1"/>
    </source>
</evidence>
<feature type="domain" description="S-adenosylmethionine synthetase N-terminal" evidence="13">
    <location>
        <begin position="5"/>
        <end position="102"/>
    </location>
</feature>
<evidence type="ECO:0000256" key="2">
    <source>
        <dbReference type="ARBA" id="ARBA00009685"/>
    </source>
</evidence>
<dbReference type="InterPro" id="IPR002133">
    <property type="entry name" value="S-AdoMet_synthetase"/>
</dbReference>
<gene>
    <name evidence="10" type="primary">metK</name>
    <name evidence="16" type="ORF">H6G83_24285</name>
</gene>
<comment type="cofactor">
    <cofactor evidence="10">
        <name>K(+)</name>
        <dbReference type="ChEBI" id="CHEBI:29103"/>
    </cofactor>
    <text evidence="10">Binds 1 potassium ion per subunit.</text>
</comment>
<dbReference type="PIRSF" id="PIRSF000497">
    <property type="entry name" value="MAT"/>
    <property type="match status" value="1"/>
</dbReference>
<dbReference type="Pfam" id="PF02773">
    <property type="entry name" value="S-AdoMet_synt_C"/>
    <property type="match status" value="1"/>
</dbReference>
<dbReference type="SUPFAM" id="SSF55973">
    <property type="entry name" value="S-adenosylmethionine synthetase"/>
    <property type="match status" value="3"/>
</dbReference>
<organism evidence="16 17">
    <name type="scientific">Anabaena azotica FACHB-119</name>
    <dbReference type="NCBI Taxonomy" id="947527"/>
    <lineage>
        <taxon>Bacteria</taxon>
        <taxon>Bacillati</taxon>
        <taxon>Cyanobacteriota</taxon>
        <taxon>Cyanophyceae</taxon>
        <taxon>Nostocales</taxon>
        <taxon>Nostocaceae</taxon>
        <taxon>Anabaena</taxon>
        <taxon>Anabaena azotica</taxon>
    </lineage>
</organism>
<evidence type="ECO:0000256" key="9">
    <source>
        <dbReference type="ARBA" id="ARBA00022958"/>
    </source>
</evidence>
<dbReference type="InterPro" id="IPR022628">
    <property type="entry name" value="S-AdoMet_synt_N"/>
</dbReference>
<feature type="binding site" description="in other chain" evidence="10">
    <location>
        <position position="291"/>
    </location>
    <ligand>
        <name>L-methionine</name>
        <dbReference type="ChEBI" id="CHEBI:57844"/>
        <note>ligand shared between two neighboring subunits</note>
    </ligand>
</feature>
<keyword evidence="10" id="KW-0963">Cytoplasm</keyword>
<reference evidence="16 17" key="1">
    <citation type="journal article" date="2020" name="ISME J.">
        <title>Comparative genomics reveals insights into cyanobacterial evolution and habitat adaptation.</title>
        <authorList>
            <person name="Chen M.Y."/>
            <person name="Teng W.K."/>
            <person name="Zhao L."/>
            <person name="Hu C.X."/>
            <person name="Zhou Y.K."/>
            <person name="Han B.P."/>
            <person name="Song L.R."/>
            <person name="Shu W.S."/>
        </authorList>
    </citation>
    <scope>NUCLEOTIDE SEQUENCE [LARGE SCALE GENOMIC DNA]</scope>
    <source>
        <strain evidence="16 17">FACHB-119</strain>
    </source>
</reference>
<evidence type="ECO:0000256" key="11">
    <source>
        <dbReference type="RuleBase" id="RU000542"/>
    </source>
</evidence>
<keyword evidence="17" id="KW-1185">Reference proteome</keyword>
<dbReference type="Pfam" id="PF00438">
    <property type="entry name" value="S-AdoMet_synt_N"/>
    <property type="match status" value="1"/>
</dbReference>
<comment type="function">
    <text evidence="10">Catalyzes the formation of S-adenosylmethionine (AdoMet) from methionine and ATP. The overall synthetic reaction is composed of two sequential steps, AdoMet formation and the subsequent tripolyphosphate hydrolysis which occurs prior to release of AdoMet from the enzyme.</text>
</comment>
<feature type="binding site" description="in other chain" evidence="10">
    <location>
        <begin position="266"/>
        <end position="267"/>
    </location>
    <ligand>
        <name>ATP</name>
        <dbReference type="ChEBI" id="CHEBI:30616"/>
        <note>ligand shared between two neighboring subunits</note>
    </ligand>
</feature>
<keyword evidence="6 10" id="KW-0547">Nucleotide-binding</keyword>
<protein>
    <recommendedName>
        <fullName evidence="10">S-adenosylmethionine synthase</fullName>
        <shortName evidence="10">AdoMet synthase</shortName>
        <ecNumber evidence="10">2.5.1.6</ecNumber>
    </recommendedName>
    <alternativeName>
        <fullName evidence="10">MAT</fullName>
    </alternativeName>
    <alternativeName>
        <fullName evidence="10">Methionine adenosyltransferase</fullName>
    </alternativeName>
</protein>
<feature type="binding site" evidence="10">
    <location>
        <position position="44"/>
    </location>
    <ligand>
        <name>K(+)</name>
        <dbReference type="ChEBI" id="CHEBI:29103"/>
    </ligand>
</feature>
<feature type="domain" description="S-adenosylmethionine synthetase central" evidence="14">
    <location>
        <begin position="125"/>
        <end position="252"/>
    </location>
</feature>
<keyword evidence="9 10" id="KW-0630">Potassium</keyword>
<comment type="caution">
    <text evidence="16">The sequence shown here is derived from an EMBL/GenBank/DDBJ whole genome shotgun (WGS) entry which is preliminary data.</text>
</comment>
<evidence type="ECO:0000256" key="10">
    <source>
        <dbReference type="HAMAP-Rule" id="MF_00086"/>
    </source>
</evidence>
<dbReference type="InterPro" id="IPR022629">
    <property type="entry name" value="S-AdoMet_synt_central"/>
</dbReference>
<dbReference type="InterPro" id="IPR022630">
    <property type="entry name" value="S-AdoMet_synt_C"/>
</dbReference>
<evidence type="ECO:0000256" key="6">
    <source>
        <dbReference type="ARBA" id="ARBA00022741"/>
    </source>
</evidence>
<sequence length="420" mass="45390">MSKRYLFTSESVTEGHPDKICDQISDTILDTLLAQDPTSRVAAEVVVNTGLVLITGEITTKANVNYANIARKKIAEIGYINADNGFSANSTSVIVALDEQSPDIAQGVNTAQETREQDSDEAFDKIGAGDQGIMFGFACNETPELMPLPICLAHRIARRLAAVRKTGELSYLRPDGKTQVTVIYEDGRPVGIDTILISTQHTATIDDITDEAAVQAKIKQDLWAAVVEPVFGDLEIKPDEDTRFLVNPTGKFVIGGPQGDSGLTGRKIIVDTYGGYSRHGGGAFSGKDPTKVDRSAAYAARYVAKNIVAAGLAEKCEVQLSYAIGVARPVSIFLDTFGTGKVEDEILLELVKANFELRPAGIIHSFNLRNLPSERGGRFYQDIAAYGHLGRNDLDLPWERTDKADFLKQAVSHSLSAAIA</sequence>
<comment type="pathway">
    <text evidence="1 10">Amino-acid biosynthesis; S-adenosyl-L-methionine biosynthesis; S-adenosyl-L-methionine from L-methionine: step 1/1.</text>
</comment>
<proteinExistence type="inferred from homology"/>
<evidence type="ECO:0000256" key="8">
    <source>
        <dbReference type="ARBA" id="ARBA00022842"/>
    </source>
</evidence>
<dbReference type="HAMAP" id="MF_00086">
    <property type="entry name" value="S_AdoMet_synth1"/>
    <property type="match status" value="1"/>
</dbReference>
<dbReference type="RefSeq" id="WP_190476685.1">
    <property type="nucleotide sequence ID" value="NZ_JACJSG010000039.1"/>
</dbReference>
<evidence type="ECO:0000256" key="1">
    <source>
        <dbReference type="ARBA" id="ARBA00005224"/>
    </source>
</evidence>
<name>A0ABR8DBG3_9NOST</name>
<dbReference type="PROSITE" id="PS00376">
    <property type="entry name" value="ADOMET_SYNTHASE_1"/>
    <property type="match status" value="1"/>
</dbReference>
<feature type="binding site" evidence="10">
    <location>
        <position position="260"/>
    </location>
    <ligand>
        <name>L-methionine</name>
        <dbReference type="ChEBI" id="CHEBI:57844"/>
        <note>ligand shared between two neighboring subunits</note>
    </ligand>
</feature>
<feature type="binding site" description="in other chain" evidence="10">
    <location>
        <position position="16"/>
    </location>
    <ligand>
        <name>ATP</name>
        <dbReference type="ChEBI" id="CHEBI:30616"/>
        <note>ligand shared between two neighboring subunits</note>
    </ligand>
</feature>
<dbReference type="EMBL" id="JACJSG010000039">
    <property type="protein sequence ID" value="MBD2503690.1"/>
    <property type="molecule type" value="Genomic_DNA"/>
</dbReference>
<dbReference type="Proteomes" id="UP000661112">
    <property type="component" value="Unassembled WGS sequence"/>
</dbReference>
<evidence type="ECO:0000313" key="17">
    <source>
        <dbReference type="Proteomes" id="UP000661112"/>
    </source>
</evidence>
<comment type="catalytic activity">
    <reaction evidence="10">
        <text>L-methionine + ATP + H2O = S-adenosyl-L-methionine + phosphate + diphosphate</text>
        <dbReference type="Rhea" id="RHEA:21080"/>
        <dbReference type="ChEBI" id="CHEBI:15377"/>
        <dbReference type="ChEBI" id="CHEBI:30616"/>
        <dbReference type="ChEBI" id="CHEBI:33019"/>
        <dbReference type="ChEBI" id="CHEBI:43474"/>
        <dbReference type="ChEBI" id="CHEBI:57844"/>
        <dbReference type="ChEBI" id="CHEBI:59789"/>
        <dbReference type="EC" id="2.5.1.6"/>
    </reaction>
</comment>
<feature type="binding site" description="in other chain" evidence="10">
    <location>
        <position position="100"/>
    </location>
    <ligand>
        <name>L-methionine</name>
        <dbReference type="ChEBI" id="CHEBI:57844"/>
        <note>ligand shared between two neighboring subunits</note>
    </ligand>
</feature>
<evidence type="ECO:0000256" key="4">
    <source>
        <dbReference type="ARBA" id="ARBA00022679"/>
    </source>
</evidence>
<feature type="binding site" evidence="10">
    <location>
        <position position="260"/>
    </location>
    <ligand>
        <name>ATP</name>
        <dbReference type="ChEBI" id="CHEBI:30616"/>
        <note>ligand shared between two neighboring subunits</note>
    </ligand>
</feature>
<feature type="binding site" description="in other chain" evidence="10">
    <location>
        <begin position="175"/>
        <end position="177"/>
    </location>
    <ligand>
        <name>ATP</name>
        <dbReference type="ChEBI" id="CHEBI:30616"/>
        <note>ligand shared between two neighboring subunits</note>
    </ligand>
</feature>
<dbReference type="InterPro" id="IPR022636">
    <property type="entry name" value="S-AdoMet_synthetase_sfam"/>
</dbReference>
<keyword evidence="3 10" id="KW-0554">One-carbon metabolism</keyword>
<evidence type="ECO:0000256" key="3">
    <source>
        <dbReference type="ARBA" id="ARBA00022563"/>
    </source>
</evidence>
<feature type="binding site" evidence="10">
    <location>
        <position position="287"/>
    </location>
    <ligand>
        <name>ATP</name>
        <dbReference type="ChEBI" id="CHEBI:30616"/>
        <note>ligand shared between two neighboring subunits</note>
    </ligand>
</feature>
<evidence type="ECO:0000259" key="14">
    <source>
        <dbReference type="Pfam" id="PF02772"/>
    </source>
</evidence>
<dbReference type="Pfam" id="PF02772">
    <property type="entry name" value="S-AdoMet_synt_M"/>
    <property type="match status" value="1"/>
</dbReference>
<feature type="binding site" evidence="10">
    <location>
        <position position="283"/>
    </location>
    <ligand>
        <name>ATP</name>
        <dbReference type="ChEBI" id="CHEBI:30616"/>
        <note>ligand shared between two neighboring subunits</note>
    </ligand>
</feature>
<dbReference type="Gene3D" id="3.30.300.10">
    <property type="match status" value="3"/>
</dbReference>
<evidence type="ECO:0000256" key="12">
    <source>
        <dbReference type="RuleBase" id="RU004462"/>
    </source>
</evidence>
<feature type="region of interest" description="Flexible loop" evidence="10">
    <location>
        <begin position="100"/>
        <end position="110"/>
    </location>
</feature>
<feature type="binding site" description="in other chain" evidence="10">
    <location>
        <begin position="251"/>
        <end position="252"/>
    </location>
    <ligand>
        <name>ATP</name>
        <dbReference type="ChEBI" id="CHEBI:30616"/>
        <note>ligand shared between two neighboring subunits</note>
    </ligand>
</feature>
<dbReference type="GO" id="GO:0004478">
    <property type="term" value="F:methionine adenosyltransferase activity"/>
    <property type="evidence" value="ECO:0007669"/>
    <property type="project" value="UniProtKB-EC"/>
</dbReference>
<dbReference type="InterPro" id="IPR022631">
    <property type="entry name" value="ADOMET_SYNTHASE_CS"/>
</dbReference>
<keyword evidence="4 10" id="KW-0808">Transferase</keyword>
<comment type="cofactor">
    <cofactor evidence="10">
        <name>Mg(2+)</name>
        <dbReference type="ChEBI" id="CHEBI:18420"/>
    </cofactor>
    <text evidence="10">Binds 2 divalent ions per subunit.</text>
</comment>
<dbReference type="PANTHER" id="PTHR11964">
    <property type="entry name" value="S-ADENOSYLMETHIONINE SYNTHETASE"/>
    <property type="match status" value="1"/>
</dbReference>
<feature type="binding site" description="in other chain" evidence="10">
    <location>
        <position position="57"/>
    </location>
    <ligand>
        <name>L-methionine</name>
        <dbReference type="ChEBI" id="CHEBI:57844"/>
        <note>ligand shared between two neighboring subunits</note>
    </ligand>
</feature>
<dbReference type="NCBIfam" id="TIGR01034">
    <property type="entry name" value="metK"/>
    <property type="match status" value="1"/>
</dbReference>
<comment type="subcellular location">
    <subcellularLocation>
        <location evidence="10 11">Cytoplasm</location>
    </subcellularLocation>
</comment>
<evidence type="ECO:0000256" key="7">
    <source>
        <dbReference type="ARBA" id="ARBA00022840"/>
    </source>
</evidence>
<comment type="subunit">
    <text evidence="10">Homotetramer; dimer of dimers.</text>
</comment>
<comment type="similarity">
    <text evidence="2 10 12">Belongs to the AdoMet synthase family.</text>
</comment>